<sequence length="100" mass="11688">MMIEYTVKVYDDGIKEWYLNKQLHREDGPACEYSNGTKYWYLNGRLHREDGPAIEWANGSKEWYLKGKLYHIEGPAITPCEGKEVVVDGVTYVLKEKQDE</sequence>
<dbReference type="GeneID" id="13405873"/>
<evidence type="ECO:0000313" key="2">
    <source>
        <dbReference type="Proteomes" id="UP000002825"/>
    </source>
</evidence>
<organism evidence="1 2">
    <name type="scientific">Celeribacter phage P12053L</name>
    <dbReference type="NCBI Taxonomy" id="1197951"/>
    <lineage>
        <taxon>Viruses</taxon>
        <taxon>Duplodnaviria</taxon>
        <taxon>Heunggongvirae</taxon>
        <taxon>Uroviricota</taxon>
        <taxon>Caudoviricetes</taxon>
        <taxon>Zobellviridae</taxon>
        <taxon>Cobavirinae</taxon>
        <taxon>Siovirus</taxon>
        <taxon>Siovirus coreense</taxon>
    </lineage>
</organism>
<dbReference type="EMBL" id="JQ809650">
    <property type="protein sequence ID" value="AFM54614.1"/>
    <property type="molecule type" value="Genomic_DNA"/>
</dbReference>
<protein>
    <submittedName>
        <fullName evidence="1">Uncharacterized protein</fullName>
    </submittedName>
</protein>
<proteinExistence type="predicted"/>
<dbReference type="Proteomes" id="UP000002825">
    <property type="component" value="Segment"/>
</dbReference>
<dbReference type="RefSeq" id="YP_006560894.1">
    <property type="nucleotide sequence ID" value="NC_018280.1"/>
</dbReference>
<dbReference type="KEGG" id="vg:13405873"/>
<reference evidence="1 2" key="1">
    <citation type="journal article" date="2012" name="J. Virol.">
        <title>Complete Genome Sequence of Celeribacter Bacteriophage P12053L.</title>
        <authorList>
            <person name="Kang I."/>
            <person name="Jang H."/>
            <person name="Oh H.M."/>
            <person name="Cho J.C."/>
        </authorList>
    </citation>
    <scope>NUCLEOTIDE SEQUENCE [LARGE SCALE GENOMIC DNA]</scope>
</reference>
<evidence type="ECO:0000313" key="1">
    <source>
        <dbReference type="EMBL" id="AFM54614.1"/>
    </source>
</evidence>
<name>I6R9J2_9CAUD</name>
<keyword evidence="2" id="KW-1185">Reference proteome</keyword>
<accession>I6R9J2</accession>
<dbReference type="OrthoDB" id="20334at10239"/>
<gene>
    <name evidence="1" type="ORF">P12053L_09</name>
</gene>